<feature type="compositionally biased region" description="Basic and acidic residues" evidence="1">
    <location>
        <begin position="64"/>
        <end position="80"/>
    </location>
</feature>
<protein>
    <submittedName>
        <fullName evidence="3">Uncharacterized protein</fullName>
    </submittedName>
</protein>
<accession>A0A7I4Z367</accession>
<name>A0A7I4Z367_HAECO</name>
<evidence type="ECO:0000256" key="1">
    <source>
        <dbReference type="SAM" id="MobiDB-lite"/>
    </source>
</evidence>
<dbReference type="Proteomes" id="UP000025227">
    <property type="component" value="Unplaced"/>
</dbReference>
<dbReference type="AlphaFoldDB" id="A0A7I4Z367"/>
<dbReference type="WBParaSite" id="HCON_00176890-00001">
    <property type="protein sequence ID" value="HCON_00176890-00001"/>
    <property type="gene ID" value="HCON_00176890"/>
</dbReference>
<feature type="region of interest" description="Disordered" evidence="1">
    <location>
        <begin position="26"/>
        <end position="82"/>
    </location>
</feature>
<sequence>MEFEAQGKRPPKKRWRDVIKKDLAEAKNETTDNSSVAKFSELNGAGMENMANSVPDIASRKSSGGRENEESRLDPRDVEGGPKYFSRMIIESNPTSERLEGHLTAVLNEIKVQGESHHRYETTSSACSAVPRFTRWE</sequence>
<proteinExistence type="predicted"/>
<organism evidence="2 3">
    <name type="scientific">Haemonchus contortus</name>
    <name type="common">Barber pole worm</name>
    <dbReference type="NCBI Taxonomy" id="6289"/>
    <lineage>
        <taxon>Eukaryota</taxon>
        <taxon>Metazoa</taxon>
        <taxon>Ecdysozoa</taxon>
        <taxon>Nematoda</taxon>
        <taxon>Chromadorea</taxon>
        <taxon>Rhabditida</taxon>
        <taxon>Rhabditina</taxon>
        <taxon>Rhabditomorpha</taxon>
        <taxon>Strongyloidea</taxon>
        <taxon>Trichostrongylidae</taxon>
        <taxon>Haemonchus</taxon>
    </lineage>
</organism>
<reference evidence="3" key="1">
    <citation type="submission" date="2020-12" db="UniProtKB">
        <authorList>
            <consortium name="WormBaseParasite"/>
        </authorList>
    </citation>
    <scope>IDENTIFICATION</scope>
    <source>
        <strain evidence="3">MHco3</strain>
    </source>
</reference>
<evidence type="ECO:0000313" key="2">
    <source>
        <dbReference type="Proteomes" id="UP000025227"/>
    </source>
</evidence>
<keyword evidence="2" id="KW-1185">Reference proteome</keyword>
<dbReference type="OrthoDB" id="5907771at2759"/>
<evidence type="ECO:0000313" key="3">
    <source>
        <dbReference type="WBParaSite" id="HCON_00176890-00001"/>
    </source>
</evidence>